<protein>
    <recommendedName>
        <fullName evidence="1">diguanylate cyclase</fullName>
        <ecNumber evidence="1">2.7.7.65</ecNumber>
    </recommendedName>
</protein>
<dbReference type="GO" id="GO:1902201">
    <property type="term" value="P:negative regulation of bacterial-type flagellum-dependent cell motility"/>
    <property type="evidence" value="ECO:0007669"/>
    <property type="project" value="TreeGrafter"/>
</dbReference>
<dbReference type="NCBIfam" id="TIGR00254">
    <property type="entry name" value="GGDEF"/>
    <property type="match status" value="1"/>
</dbReference>
<feature type="transmembrane region" description="Helical" evidence="3">
    <location>
        <begin position="182"/>
        <end position="205"/>
    </location>
</feature>
<evidence type="ECO:0000259" key="4">
    <source>
        <dbReference type="PROSITE" id="PS50887"/>
    </source>
</evidence>
<dbReference type="GO" id="GO:0052621">
    <property type="term" value="F:diguanylate cyclase activity"/>
    <property type="evidence" value="ECO:0007669"/>
    <property type="project" value="UniProtKB-EC"/>
</dbReference>
<evidence type="ECO:0000256" key="2">
    <source>
        <dbReference type="ARBA" id="ARBA00034247"/>
    </source>
</evidence>
<keyword evidence="3" id="KW-0812">Transmembrane</keyword>
<feature type="domain" description="GGDEF" evidence="4">
    <location>
        <begin position="305"/>
        <end position="440"/>
    </location>
</feature>
<proteinExistence type="predicted"/>
<gene>
    <name evidence="5" type="ORF">D0433_09000</name>
</gene>
<dbReference type="SUPFAM" id="SSF55073">
    <property type="entry name" value="Nucleotide cyclase"/>
    <property type="match status" value="1"/>
</dbReference>
<dbReference type="InterPro" id="IPR000160">
    <property type="entry name" value="GGDEF_dom"/>
</dbReference>
<reference evidence="5 6" key="1">
    <citation type="journal article" date="2011" name="ISME J.">
        <title>Community ecology of hot spring cyanobacterial mats: predominant populations and their functional potential.</title>
        <authorList>
            <person name="Klatt C.G."/>
            <person name="Wood J.M."/>
            <person name="Rusch D.B."/>
            <person name="Bateson M.M."/>
            <person name="Hamamura N."/>
            <person name="Heidelberg J.F."/>
            <person name="Grossman A.R."/>
            <person name="Bhaya D."/>
            <person name="Cohan F.M."/>
            <person name="Kuhl M."/>
            <person name="Bryant D.A."/>
            <person name="Ward D.M."/>
        </authorList>
    </citation>
    <scope>NUCLEOTIDE SEQUENCE [LARGE SCALE GENOMIC DNA]</scope>
    <source>
        <strain evidence="5">OS</strain>
    </source>
</reference>
<dbReference type="AlphaFoldDB" id="A0A395LZE3"/>
<dbReference type="PANTHER" id="PTHR45138:SF9">
    <property type="entry name" value="DIGUANYLATE CYCLASE DGCM-RELATED"/>
    <property type="match status" value="1"/>
</dbReference>
<organism evidence="5 6">
    <name type="scientific">Candidatus Thermochlorobacter aerophilus</name>
    <dbReference type="NCBI Taxonomy" id="1868324"/>
    <lineage>
        <taxon>Bacteria</taxon>
        <taxon>Pseudomonadati</taxon>
        <taxon>Chlorobiota</taxon>
        <taxon>Chlorobiia</taxon>
        <taxon>Chlorobiales</taxon>
        <taxon>Candidatus Thermochlorobacteriaceae</taxon>
        <taxon>Candidatus Thermochlorobacter</taxon>
    </lineage>
</organism>
<keyword evidence="3" id="KW-0472">Membrane</keyword>
<dbReference type="Gene3D" id="3.30.70.270">
    <property type="match status" value="1"/>
</dbReference>
<comment type="caution">
    <text evidence="5">The sequence shown here is derived from an EMBL/GenBank/DDBJ whole genome shotgun (WGS) entry which is preliminary data.</text>
</comment>
<dbReference type="Proteomes" id="UP000266389">
    <property type="component" value="Unassembled WGS sequence"/>
</dbReference>
<dbReference type="InterPro" id="IPR043128">
    <property type="entry name" value="Rev_trsase/Diguanyl_cyclase"/>
</dbReference>
<dbReference type="EC" id="2.7.7.65" evidence="1"/>
<sequence length="448" mass="51272">MMLKQLFSMTFQGRIIFLLLFAIVISGAYPVISLFLLHRFEHDFKRYIASQSNDFIILKEIKTRLLIYDSGLWKFVATGDRSLFSKMKSLQVSIEEDLQDLLKRSPMDSITYAQLRRVQTSVQDYFHHVDEISKSPSEVRKLALSQQKSIDQILRDLNLLLETTQIDLVGASSQLREELSRLTFLAIGMAVVFLPFLILIAYLLYRSTAVPIRDICARLGSVRVDESQTIIKMIADMRQLSASRAFNDEIAMLARKISEFGNAINEKNEELSRLIITDEKTQLFNFRYFKSQLHQEIVRARRFKEPFSIIMVDVDKFKHYNDTNGHLLGDEVLKKVARLIRQECRETDVPARFGGEEFSVLLPRTDKDEAKAVAERIRRAIEDEVFINQEKQPGGNLTASLGISTFPIDATDEEGLLSAADAALYEAKARGRNRSVHHADLQTTQAKL</sequence>
<dbReference type="GO" id="GO:0005886">
    <property type="term" value="C:plasma membrane"/>
    <property type="evidence" value="ECO:0007669"/>
    <property type="project" value="TreeGrafter"/>
</dbReference>
<dbReference type="PROSITE" id="PS50887">
    <property type="entry name" value="GGDEF"/>
    <property type="match status" value="1"/>
</dbReference>
<dbReference type="EMBL" id="PHFL01000057">
    <property type="protein sequence ID" value="RFM23862.1"/>
    <property type="molecule type" value="Genomic_DNA"/>
</dbReference>
<dbReference type="CDD" id="cd01949">
    <property type="entry name" value="GGDEF"/>
    <property type="match status" value="1"/>
</dbReference>
<evidence type="ECO:0000256" key="3">
    <source>
        <dbReference type="SAM" id="Phobius"/>
    </source>
</evidence>
<accession>A0A395LZE3</accession>
<feature type="transmembrane region" description="Helical" evidence="3">
    <location>
        <begin position="15"/>
        <end position="37"/>
    </location>
</feature>
<evidence type="ECO:0000313" key="5">
    <source>
        <dbReference type="EMBL" id="RFM23862.1"/>
    </source>
</evidence>
<dbReference type="Pfam" id="PF00990">
    <property type="entry name" value="GGDEF"/>
    <property type="match status" value="1"/>
</dbReference>
<dbReference type="FunFam" id="3.30.70.270:FF:000001">
    <property type="entry name" value="Diguanylate cyclase domain protein"/>
    <property type="match status" value="1"/>
</dbReference>
<evidence type="ECO:0000256" key="1">
    <source>
        <dbReference type="ARBA" id="ARBA00012528"/>
    </source>
</evidence>
<name>A0A395LZE3_9BACT</name>
<keyword evidence="3" id="KW-1133">Transmembrane helix</keyword>
<dbReference type="GO" id="GO:0043709">
    <property type="term" value="P:cell adhesion involved in single-species biofilm formation"/>
    <property type="evidence" value="ECO:0007669"/>
    <property type="project" value="TreeGrafter"/>
</dbReference>
<dbReference type="InterPro" id="IPR029787">
    <property type="entry name" value="Nucleotide_cyclase"/>
</dbReference>
<dbReference type="InterPro" id="IPR050469">
    <property type="entry name" value="Diguanylate_Cyclase"/>
</dbReference>
<dbReference type="SMART" id="SM00267">
    <property type="entry name" value="GGDEF"/>
    <property type="match status" value="1"/>
</dbReference>
<comment type="catalytic activity">
    <reaction evidence="2">
        <text>2 GTP = 3',3'-c-di-GMP + 2 diphosphate</text>
        <dbReference type="Rhea" id="RHEA:24898"/>
        <dbReference type="ChEBI" id="CHEBI:33019"/>
        <dbReference type="ChEBI" id="CHEBI:37565"/>
        <dbReference type="ChEBI" id="CHEBI:58805"/>
        <dbReference type="EC" id="2.7.7.65"/>
    </reaction>
</comment>
<evidence type="ECO:0000313" key="6">
    <source>
        <dbReference type="Proteomes" id="UP000266389"/>
    </source>
</evidence>
<dbReference type="PANTHER" id="PTHR45138">
    <property type="entry name" value="REGULATORY COMPONENTS OF SENSORY TRANSDUCTION SYSTEM"/>
    <property type="match status" value="1"/>
</dbReference>